<name>Q020T6_SOLUE</name>
<dbReference type="eggNOG" id="COG1470">
    <property type="taxonomic scope" value="Bacteria"/>
</dbReference>
<dbReference type="AlphaFoldDB" id="Q020T6"/>
<dbReference type="NCBIfam" id="TIGR03437">
    <property type="entry name" value="Soli_cterm"/>
    <property type="match status" value="1"/>
</dbReference>
<sequence precursor="true">MGLNQRCSLAFTAAVLLSTGVLSAAPRLRLVSSTVGPVSIAQGANGAPQTVEIYNAGDGSLSPKISSSVPWIGTSAGTQTNCVGRVGVCIPLQISLNTSSLPAGITTGIVTVADNDASVVDAPQTITVTVAIGGAVPSSVDVYAAPGSARDIEFSTNSQLVGIAKTNDGASWLSLSVDGTGTFRFLFPYRIHVAPPATMASGTYSGTVTSSGSNFAPDNKSIPVTMRVTTQPIAQASSSHVQVRLAQGAPPLTTAVSLSNLGQGTLALQGALVNGAAWLTATTAGNAAVLTFDAGSMSPGTYSGTVTLTSNAANIIAPIPVDFTVVAKGAPVINYQGVVDNGTFAAGDTVARGDVMVVLGDQLSFAPLTVGKAPPLDTQVGGASVTVNGRQAPMYYSSYGQLAFQLPYEISNGTAVVQVQRDGLSSNPVSVQVADRAPRLLLIGVGTYGAIQNQDLSIPMPVGSFPGVNTHPAKAGDALTIYAIGLGPTNPGVVSGQPAPATSPFAPLTATATINFGAGPGGMVVVPLYAGLTPTFAGLYQINVVVPPGLPKGAIDLTVNFSDSSSNAVQIYVQ</sequence>
<feature type="chain" id="PRO_5004162938" description="BACON domain-containing protein" evidence="1">
    <location>
        <begin position="25"/>
        <end position="574"/>
    </location>
</feature>
<dbReference type="InterPro" id="IPR017803">
    <property type="entry name" value="CHP03437_C"/>
</dbReference>
<dbReference type="KEGG" id="sus:Acid_3581"/>
<protein>
    <recommendedName>
        <fullName evidence="3">BACON domain-containing protein</fullName>
    </recommendedName>
</protein>
<reference evidence="2" key="1">
    <citation type="submission" date="2006-10" db="EMBL/GenBank/DDBJ databases">
        <title>Complete sequence of Solibacter usitatus Ellin6076.</title>
        <authorList>
            <consortium name="US DOE Joint Genome Institute"/>
            <person name="Copeland A."/>
            <person name="Lucas S."/>
            <person name="Lapidus A."/>
            <person name="Barry K."/>
            <person name="Detter J.C."/>
            <person name="Glavina del Rio T."/>
            <person name="Hammon N."/>
            <person name="Israni S."/>
            <person name="Dalin E."/>
            <person name="Tice H."/>
            <person name="Pitluck S."/>
            <person name="Thompson L.S."/>
            <person name="Brettin T."/>
            <person name="Bruce D."/>
            <person name="Han C."/>
            <person name="Tapia R."/>
            <person name="Gilna P."/>
            <person name="Schmutz J."/>
            <person name="Larimer F."/>
            <person name="Land M."/>
            <person name="Hauser L."/>
            <person name="Kyrpides N."/>
            <person name="Mikhailova N."/>
            <person name="Janssen P.H."/>
            <person name="Kuske C.R."/>
            <person name="Richardson P."/>
        </authorList>
    </citation>
    <scope>NUCLEOTIDE SEQUENCE</scope>
    <source>
        <strain evidence="2">Ellin6076</strain>
    </source>
</reference>
<gene>
    <name evidence="2" type="ordered locus">Acid_3581</name>
</gene>
<accession>Q020T6</accession>
<feature type="signal peptide" evidence="1">
    <location>
        <begin position="1"/>
        <end position="24"/>
    </location>
</feature>
<evidence type="ECO:0008006" key="3">
    <source>
        <dbReference type="Google" id="ProtNLM"/>
    </source>
</evidence>
<evidence type="ECO:0000313" key="2">
    <source>
        <dbReference type="EMBL" id="ABJ84553.1"/>
    </source>
</evidence>
<keyword evidence="1" id="KW-0732">Signal</keyword>
<organism evidence="2">
    <name type="scientific">Solibacter usitatus (strain Ellin6076)</name>
    <dbReference type="NCBI Taxonomy" id="234267"/>
    <lineage>
        <taxon>Bacteria</taxon>
        <taxon>Pseudomonadati</taxon>
        <taxon>Acidobacteriota</taxon>
        <taxon>Terriglobia</taxon>
        <taxon>Bryobacterales</taxon>
        <taxon>Solibacteraceae</taxon>
        <taxon>Candidatus Solibacter</taxon>
    </lineage>
</organism>
<evidence type="ECO:0000256" key="1">
    <source>
        <dbReference type="SAM" id="SignalP"/>
    </source>
</evidence>
<proteinExistence type="predicted"/>
<dbReference type="EMBL" id="CP000473">
    <property type="protein sequence ID" value="ABJ84553.1"/>
    <property type="molecule type" value="Genomic_DNA"/>
</dbReference>
<dbReference type="InParanoid" id="Q020T6"/>
<dbReference type="HOGENOM" id="CLU_474781_0_0_0"/>
<dbReference type="STRING" id="234267.Acid_3581"/>
<dbReference type="OrthoDB" id="127435at2"/>